<evidence type="ECO:0000256" key="2">
    <source>
        <dbReference type="ARBA" id="ARBA00007568"/>
    </source>
</evidence>
<dbReference type="SUPFAM" id="SSF52833">
    <property type="entry name" value="Thioredoxin-like"/>
    <property type="match status" value="1"/>
</dbReference>
<dbReference type="InterPro" id="IPR011905">
    <property type="entry name" value="GlrX-like_pln_2"/>
</dbReference>
<keyword evidence="3" id="KW-0963">Cytoplasm</keyword>
<dbReference type="SMR" id="A0A8T3C318"/>
<sequence>MAVALTIDDGESPEKMRERMITENPVVVVSLRSCCMCHAMKTLLSTVGVKAAVIELEETEASSSGGYMRSATAPAVGSPVLFIGGEVVGGIERLMAMHLSGRLVPRLQEVGASFEK</sequence>
<protein>
    <recommendedName>
        <fullName evidence="5">Glutaredoxin domain-containing protein</fullName>
    </recommendedName>
</protein>
<keyword evidence="7" id="KW-1185">Reference proteome</keyword>
<name>A0A8T3C318_DENNO</name>
<accession>A0A8T3C318</accession>
<comment type="caution">
    <text evidence="6">The sequence shown here is derived from an EMBL/GenBank/DDBJ whole genome shotgun (WGS) entry which is preliminary data.</text>
</comment>
<gene>
    <name evidence="6" type="ORF">KFK09_003610</name>
</gene>
<evidence type="ECO:0000256" key="3">
    <source>
        <dbReference type="ARBA" id="ARBA00022490"/>
    </source>
</evidence>
<dbReference type="OrthoDB" id="418495at2759"/>
<evidence type="ECO:0000313" key="7">
    <source>
        <dbReference type="Proteomes" id="UP000829196"/>
    </source>
</evidence>
<dbReference type="Proteomes" id="UP000829196">
    <property type="component" value="Unassembled WGS sequence"/>
</dbReference>
<organism evidence="6 7">
    <name type="scientific">Dendrobium nobile</name>
    <name type="common">Orchid</name>
    <dbReference type="NCBI Taxonomy" id="94219"/>
    <lineage>
        <taxon>Eukaryota</taxon>
        <taxon>Viridiplantae</taxon>
        <taxon>Streptophyta</taxon>
        <taxon>Embryophyta</taxon>
        <taxon>Tracheophyta</taxon>
        <taxon>Spermatophyta</taxon>
        <taxon>Magnoliopsida</taxon>
        <taxon>Liliopsida</taxon>
        <taxon>Asparagales</taxon>
        <taxon>Orchidaceae</taxon>
        <taxon>Epidendroideae</taxon>
        <taxon>Malaxideae</taxon>
        <taxon>Dendrobiinae</taxon>
        <taxon>Dendrobium</taxon>
    </lineage>
</organism>
<dbReference type="EMBL" id="JAGYWB010000004">
    <property type="protein sequence ID" value="KAI0524245.1"/>
    <property type="molecule type" value="Genomic_DNA"/>
</dbReference>
<evidence type="ECO:0000313" key="6">
    <source>
        <dbReference type="EMBL" id="KAI0524245.1"/>
    </source>
</evidence>
<dbReference type="Gene3D" id="3.40.30.10">
    <property type="entry name" value="Glutaredoxin"/>
    <property type="match status" value="1"/>
</dbReference>
<dbReference type="NCBIfam" id="TIGR02189">
    <property type="entry name" value="GlrX-like_plant"/>
    <property type="match status" value="1"/>
</dbReference>
<comment type="similarity">
    <text evidence="2">Belongs to the glutaredoxin family. CC-type subfamily.</text>
</comment>
<dbReference type="InterPro" id="IPR002109">
    <property type="entry name" value="Glutaredoxin"/>
</dbReference>
<comment type="subcellular location">
    <subcellularLocation>
        <location evidence="1">Cytoplasm</location>
    </subcellularLocation>
</comment>
<reference evidence="6" key="1">
    <citation type="journal article" date="2022" name="Front. Genet.">
        <title>Chromosome-Scale Assembly of the Dendrobium nobile Genome Provides Insights Into the Molecular Mechanism of the Biosynthesis of the Medicinal Active Ingredient of Dendrobium.</title>
        <authorList>
            <person name="Xu Q."/>
            <person name="Niu S.-C."/>
            <person name="Li K.-L."/>
            <person name="Zheng P.-J."/>
            <person name="Zhang X.-J."/>
            <person name="Jia Y."/>
            <person name="Liu Y."/>
            <person name="Niu Y.-X."/>
            <person name="Yu L.-H."/>
            <person name="Chen D.-F."/>
            <person name="Zhang G.-Q."/>
        </authorList>
    </citation>
    <scope>NUCLEOTIDE SEQUENCE</scope>
    <source>
        <tissue evidence="6">Leaf</tissue>
    </source>
</reference>
<proteinExistence type="inferred from homology"/>
<evidence type="ECO:0000256" key="4">
    <source>
        <dbReference type="ARBA" id="ARBA00023284"/>
    </source>
</evidence>
<dbReference type="GO" id="GO:0005737">
    <property type="term" value="C:cytoplasm"/>
    <property type="evidence" value="ECO:0007669"/>
    <property type="project" value="UniProtKB-SubCell"/>
</dbReference>
<feature type="domain" description="Glutaredoxin" evidence="5">
    <location>
        <begin position="26"/>
        <end position="88"/>
    </location>
</feature>
<dbReference type="InterPro" id="IPR036249">
    <property type="entry name" value="Thioredoxin-like_sf"/>
</dbReference>
<evidence type="ECO:0000256" key="1">
    <source>
        <dbReference type="ARBA" id="ARBA00004496"/>
    </source>
</evidence>
<dbReference type="PROSITE" id="PS51354">
    <property type="entry name" value="GLUTAREDOXIN_2"/>
    <property type="match status" value="1"/>
</dbReference>
<dbReference type="PANTHER" id="PTHR10168">
    <property type="entry name" value="GLUTAREDOXIN"/>
    <property type="match status" value="1"/>
</dbReference>
<dbReference type="AlphaFoldDB" id="A0A8T3C318"/>
<evidence type="ECO:0000259" key="5">
    <source>
        <dbReference type="Pfam" id="PF00462"/>
    </source>
</evidence>
<dbReference type="Pfam" id="PF00462">
    <property type="entry name" value="Glutaredoxin"/>
    <property type="match status" value="1"/>
</dbReference>
<keyword evidence="4" id="KW-0676">Redox-active center</keyword>